<evidence type="ECO:0000256" key="5">
    <source>
        <dbReference type="PROSITE-ProRule" id="PRU01091"/>
    </source>
</evidence>
<accession>A0A2S6GJS0</accession>
<dbReference type="PANTHER" id="PTHR35807:SF1">
    <property type="entry name" value="TRANSCRIPTIONAL REGULATOR REDD"/>
    <property type="match status" value="1"/>
</dbReference>
<protein>
    <submittedName>
        <fullName evidence="7">DNA-binding SARP family transcriptional activator</fullName>
    </submittedName>
</protein>
<dbReference type="PROSITE" id="PS51755">
    <property type="entry name" value="OMPR_PHOB"/>
    <property type="match status" value="1"/>
</dbReference>
<dbReference type="EMBL" id="PTIX01000014">
    <property type="protein sequence ID" value="PPK65467.1"/>
    <property type="molecule type" value="Genomic_DNA"/>
</dbReference>
<evidence type="ECO:0000256" key="1">
    <source>
        <dbReference type="ARBA" id="ARBA00005820"/>
    </source>
</evidence>
<feature type="domain" description="OmpR/PhoB-type" evidence="6">
    <location>
        <begin position="1"/>
        <end position="101"/>
    </location>
</feature>
<keyword evidence="8" id="KW-1185">Reference proteome</keyword>
<evidence type="ECO:0000256" key="3">
    <source>
        <dbReference type="ARBA" id="ARBA00023125"/>
    </source>
</evidence>
<feature type="DNA-binding region" description="OmpR/PhoB-type" evidence="5">
    <location>
        <begin position="1"/>
        <end position="101"/>
    </location>
</feature>
<evidence type="ECO:0000256" key="4">
    <source>
        <dbReference type="ARBA" id="ARBA00023163"/>
    </source>
</evidence>
<dbReference type="Pfam" id="PF00486">
    <property type="entry name" value="Trans_reg_C"/>
    <property type="match status" value="1"/>
</dbReference>
<dbReference type="SUPFAM" id="SSF48452">
    <property type="entry name" value="TPR-like"/>
    <property type="match status" value="1"/>
</dbReference>
<evidence type="ECO:0000313" key="8">
    <source>
        <dbReference type="Proteomes" id="UP000239203"/>
    </source>
</evidence>
<dbReference type="AlphaFoldDB" id="A0A2S6GJS0"/>
<dbReference type="Gene3D" id="1.10.10.10">
    <property type="entry name" value="Winged helix-like DNA-binding domain superfamily/Winged helix DNA-binding domain"/>
    <property type="match status" value="1"/>
</dbReference>
<evidence type="ECO:0000259" key="6">
    <source>
        <dbReference type="PROSITE" id="PS51755"/>
    </source>
</evidence>
<comment type="caution">
    <text evidence="7">The sequence shown here is derived from an EMBL/GenBank/DDBJ whole genome shotgun (WGS) entry which is preliminary data.</text>
</comment>
<evidence type="ECO:0000313" key="7">
    <source>
        <dbReference type="EMBL" id="PPK65467.1"/>
    </source>
</evidence>
<proteinExistence type="inferred from homology"/>
<dbReference type="GO" id="GO:0000160">
    <property type="term" value="P:phosphorelay signal transduction system"/>
    <property type="evidence" value="ECO:0007669"/>
    <property type="project" value="InterPro"/>
</dbReference>
<dbReference type="SUPFAM" id="SSF46894">
    <property type="entry name" value="C-terminal effector domain of the bipartite response regulators"/>
    <property type="match status" value="1"/>
</dbReference>
<reference evidence="7 8" key="1">
    <citation type="submission" date="2018-02" db="EMBL/GenBank/DDBJ databases">
        <title>Genomic Encyclopedia of Archaeal and Bacterial Type Strains, Phase II (KMG-II): from individual species to whole genera.</title>
        <authorList>
            <person name="Goeker M."/>
        </authorList>
    </citation>
    <scope>NUCLEOTIDE SEQUENCE [LARGE SCALE GENOMIC DNA]</scope>
    <source>
        <strain evidence="7 8">YU 961-1</strain>
    </source>
</reference>
<keyword evidence="2" id="KW-0805">Transcription regulation</keyword>
<comment type="similarity">
    <text evidence="1">Belongs to the AfsR/DnrI/RedD regulatory family.</text>
</comment>
<dbReference type="Proteomes" id="UP000239203">
    <property type="component" value="Unassembled WGS sequence"/>
</dbReference>
<dbReference type="SMART" id="SM01043">
    <property type="entry name" value="BTAD"/>
    <property type="match status" value="1"/>
</dbReference>
<keyword evidence="3 5" id="KW-0238">DNA-binding</keyword>
<organism evidence="7 8">
    <name type="scientific">Actinokineospora auranticolor</name>
    <dbReference type="NCBI Taxonomy" id="155976"/>
    <lineage>
        <taxon>Bacteria</taxon>
        <taxon>Bacillati</taxon>
        <taxon>Actinomycetota</taxon>
        <taxon>Actinomycetes</taxon>
        <taxon>Pseudonocardiales</taxon>
        <taxon>Pseudonocardiaceae</taxon>
        <taxon>Actinokineospora</taxon>
    </lineage>
</organism>
<evidence type="ECO:0000256" key="2">
    <source>
        <dbReference type="ARBA" id="ARBA00023015"/>
    </source>
</evidence>
<dbReference type="InterPro" id="IPR016032">
    <property type="entry name" value="Sig_transdc_resp-reg_C-effctor"/>
</dbReference>
<dbReference type="InterPro" id="IPR001867">
    <property type="entry name" value="OmpR/PhoB-type_DNA-bd"/>
</dbReference>
<dbReference type="PANTHER" id="PTHR35807">
    <property type="entry name" value="TRANSCRIPTIONAL REGULATOR REDD-RELATED"/>
    <property type="match status" value="1"/>
</dbReference>
<dbReference type="Gene3D" id="1.25.40.10">
    <property type="entry name" value="Tetratricopeptide repeat domain"/>
    <property type="match status" value="1"/>
</dbReference>
<gene>
    <name evidence="7" type="ORF">CLV40_114119</name>
</gene>
<name>A0A2S6GJS0_9PSEU</name>
<keyword evidence="4" id="KW-0804">Transcription</keyword>
<dbReference type="InterPro" id="IPR051677">
    <property type="entry name" value="AfsR-DnrI-RedD_regulator"/>
</dbReference>
<dbReference type="GO" id="GO:0006355">
    <property type="term" value="P:regulation of DNA-templated transcription"/>
    <property type="evidence" value="ECO:0007669"/>
    <property type="project" value="InterPro"/>
</dbReference>
<dbReference type="GO" id="GO:0003677">
    <property type="term" value="F:DNA binding"/>
    <property type="evidence" value="ECO:0007669"/>
    <property type="project" value="UniProtKB-UniRule"/>
</dbReference>
<dbReference type="RefSeq" id="WP_104481224.1">
    <property type="nucleotide sequence ID" value="NZ_CP154825.1"/>
</dbReference>
<dbReference type="CDD" id="cd15831">
    <property type="entry name" value="BTAD"/>
    <property type="match status" value="1"/>
</dbReference>
<dbReference type="Pfam" id="PF03704">
    <property type="entry name" value="BTAD"/>
    <property type="match status" value="1"/>
</dbReference>
<dbReference type="InterPro" id="IPR036388">
    <property type="entry name" value="WH-like_DNA-bd_sf"/>
</dbReference>
<sequence length="267" mass="28808">MDVGILGPLAARVAGLPVTPTATKPRKVLAVLAAHADQVVPVDAFVDELWGDAAPRSATTTLQTYVMQLRGLIGAASARAGQPRDPKRVLVTRPGGYLLVTGELDLREFERRAEAGHRAARAGDVAGAAEHFRAALARWRGDPLVDVRVGAVLAAHVRRLTEARLSVLDRRVDADLRLGRHHEVLAELTGLVARHGTHENLSAHLMVALYRAGRRGDAAHEYQRLRACLVDELGLDPSPALRGLHRRVLAADPLLLTPEPVRLDRAG</sequence>
<dbReference type="OrthoDB" id="3208838at2"/>
<dbReference type="InterPro" id="IPR005158">
    <property type="entry name" value="BTAD"/>
</dbReference>
<dbReference type="SMART" id="SM00862">
    <property type="entry name" value="Trans_reg_C"/>
    <property type="match status" value="1"/>
</dbReference>
<dbReference type="InterPro" id="IPR011990">
    <property type="entry name" value="TPR-like_helical_dom_sf"/>
</dbReference>